<dbReference type="Proteomes" id="UP000006813">
    <property type="component" value="Unassembled WGS sequence"/>
</dbReference>
<evidence type="ECO:0000313" key="5">
    <source>
        <dbReference type="Proteomes" id="UP000006813"/>
    </source>
</evidence>
<evidence type="ECO:0000256" key="2">
    <source>
        <dbReference type="SAM" id="SignalP"/>
    </source>
</evidence>
<dbReference type="Pfam" id="PF15779">
    <property type="entry name" value="LRRC37"/>
    <property type="match status" value="2"/>
</dbReference>
<dbReference type="InterPro" id="IPR032754">
    <property type="entry name" value="LRRC37_N"/>
</dbReference>
<proteinExistence type="predicted"/>
<gene>
    <name evidence="4" type="ORF">GW7_01856</name>
</gene>
<feature type="region of interest" description="Disordered" evidence="1">
    <location>
        <begin position="475"/>
        <end position="520"/>
    </location>
</feature>
<dbReference type="PANTHER" id="PTHR23045:SF9">
    <property type="entry name" value="LEUCINE RICH REPEAT CONTAINING 37A-RELATED"/>
    <property type="match status" value="1"/>
</dbReference>
<dbReference type="InParanoid" id="G5ANA8"/>
<protein>
    <submittedName>
        <fullName evidence="4">Leucine-rich repeat-containing protein 37A3</fullName>
    </submittedName>
</protein>
<feature type="compositionally biased region" description="Polar residues" evidence="1">
    <location>
        <begin position="90"/>
        <end position="114"/>
    </location>
</feature>
<evidence type="ECO:0000256" key="1">
    <source>
        <dbReference type="SAM" id="MobiDB-lite"/>
    </source>
</evidence>
<organism evidence="4 5">
    <name type="scientific">Heterocephalus glaber</name>
    <name type="common">Naked mole rat</name>
    <dbReference type="NCBI Taxonomy" id="10181"/>
    <lineage>
        <taxon>Eukaryota</taxon>
        <taxon>Metazoa</taxon>
        <taxon>Chordata</taxon>
        <taxon>Craniata</taxon>
        <taxon>Vertebrata</taxon>
        <taxon>Euteleostomi</taxon>
        <taxon>Mammalia</taxon>
        <taxon>Eutheria</taxon>
        <taxon>Euarchontoglires</taxon>
        <taxon>Glires</taxon>
        <taxon>Rodentia</taxon>
        <taxon>Hystricomorpha</taxon>
        <taxon>Bathyergidae</taxon>
        <taxon>Heterocephalus</taxon>
    </lineage>
</organism>
<dbReference type="EMBL" id="JH166133">
    <property type="protein sequence ID" value="EHA98518.1"/>
    <property type="molecule type" value="Genomic_DNA"/>
</dbReference>
<accession>G5ANA8</accession>
<feature type="region of interest" description="Disordered" evidence="1">
    <location>
        <begin position="90"/>
        <end position="136"/>
    </location>
</feature>
<feature type="compositionally biased region" description="Basic and acidic residues" evidence="1">
    <location>
        <begin position="475"/>
        <end position="484"/>
    </location>
</feature>
<feature type="chain" id="PRO_5003473406" evidence="2">
    <location>
        <begin position="24"/>
        <end position="653"/>
    </location>
</feature>
<dbReference type="PANTHER" id="PTHR23045">
    <property type="entry name" value="LEUCINE-RICH REPEAT-CONTAINING PROTEIN 37A"/>
    <property type="match status" value="1"/>
</dbReference>
<keyword evidence="2" id="KW-0732">Signal</keyword>
<feature type="signal peptide" evidence="2">
    <location>
        <begin position="1"/>
        <end position="23"/>
    </location>
</feature>
<feature type="compositionally biased region" description="Polar residues" evidence="1">
    <location>
        <begin position="485"/>
        <end position="504"/>
    </location>
</feature>
<dbReference type="STRING" id="10181.G5ANA8"/>
<feature type="region of interest" description="Disordered" evidence="1">
    <location>
        <begin position="36"/>
        <end position="57"/>
    </location>
</feature>
<feature type="domain" description="Leucine-rich repeat-containing protein 37 N-terminal" evidence="3">
    <location>
        <begin position="220"/>
        <end position="271"/>
    </location>
</feature>
<feature type="compositionally biased region" description="Polar residues" evidence="1">
    <location>
        <begin position="36"/>
        <end position="48"/>
    </location>
</feature>
<dbReference type="AlphaFoldDB" id="G5ANA8"/>
<dbReference type="InterPro" id="IPR015753">
    <property type="entry name" value="LRRC37"/>
</dbReference>
<feature type="domain" description="Leucine-rich repeat-containing protein 37 N-terminal" evidence="3">
    <location>
        <begin position="127"/>
        <end position="181"/>
    </location>
</feature>
<evidence type="ECO:0000259" key="3">
    <source>
        <dbReference type="Pfam" id="PF15779"/>
    </source>
</evidence>
<evidence type="ECO:0000313" key="4">
    <source>
        <dbReference type="EMBL" id="EHA98518.1"/>
    </source>
</evidence>
<sequence length="653" mass="72214">MFLWCPWVPALLTWQQLWFLVLAAPLPERHWVLPTTKPQVSSEPQSLPNLLPELPDALTPQLQPEGFDDLVSSAPSQELALILESSEQIRFSQGQPEAQTRNPKPAKVQSSLPQQEVKDQLSQPPEEGEPSITQQDAHAQYELGTEENIGQLSMHQEANAPSGSRSEAHHSNMAFVTVRPMSPGSSGVAVSPVQVTLHPSDLEATIPECTTDGEFSTALKKATALPPKHHEVTLPPPDWVQTQHSKLSLLTVRPLQQKLISTPGISAKVRSFPTMPKTPSQPLEPPKVVPTPVSHEVKVETPVKLHCDSECVTNPTQCLEEAHVGNTEGAFVKVLHARKKNTKTKLVIESGKSCSKQGDVSWSDFMDEELDSKDENDVVGALNYILPYFSESWLDAEILGKIEEVKKKEKTGMLMQSSLSSPKFHIIPDVPEKLASAQAQENSLVEEQHERRRLRTLDRVLKGPKGIWKRLFKERQKQKVREKQSTQPLAKNTINGRSLRSPSTGKPGRNEGVLGPRNPVYTEQKVPVSSALQDPLLGWSATSALAKAPHGARNGAKDLLNSILLLKHAGARVKSMKAIKPILGSKKDSALTLISTDDHTNERHWEYISTGTEMPPPETSVLLLSSPRDEFKSQLNQQLHILIPNKKARRLIS</sequence>
<name>G5ANA8_HETGA</name>
<reference evidence="4 5" key="1">
    <citation type="journal article" date="2011" name="Nature">
        <title>Genome sequencing reveals insights into physiology and longevity of the naked mole rat.</title>
        <authorList>
            <person name="Kim E.B."/>
            <person name="Fang X."/>
            <person name="Fushan A.A."/>
            <person name="Huang Z."/>
            <person name="Lobanov A.V."/>
            <person name="Han L."/>
            <person name="Marino S.M."/>
            <person name="Sun X."/>
            <person name="Turanov A.A."/>
            <person name="Yang P."/>
            <person name="Yim S.H."/>
            <person name="Zhao X."/>
            <person name="Kasaikina M.V."/>
            <person name="Stoletzki N."/>
            <person name="Peng C."/>
            <person name="Polak P."/>
            <person name="Xiong Z."/>
            <person name="Kiezun A."/>
            <person name="Zhu Y."/>
            <person name="Chen Y."/>
            <person name="Kryukov G.V."/>
            <person name="Zhang Q."/>
            <person name="Peshkin L."/>
            <person name="Yang L."/>
            <person name="Bronson R.T."/>
            <person name="Buffenstein R."/>
            <person name="Wang B."/>
            <person name="Han C."/>
            <person name="Li Q."/>
            <person name="Chen L."/>
            <person name="Zhao W."/>
            <person name="Sunyaev S.R."/>
            <person name="Park T.J."/>
            <person name="Zhang G."/>
            <person name="Wang J."/>
            <person name="Gladyshev V.N."/>
        </authorList>
    </citation>
    <scope>NUCLEOTIDE SEQUENCE [LARGE SCALE GENOMIC DNA]</scope>
</reference>